<dbReference type="Proteomes" id="UP000229630">
    <property type="component" value="Chromosome 1"/>
</dbReference>
<reference evidence="1 2" key="1">
    <citation type="submission" date="2017-11" db="EMBL/GenBank/DDBJ databases">
        <title>Genome sequencing of Prevotella intermedia KCOM 2837.</title>
        <authorList>
            <person name="Kook J.-K."/>
            <person name="Park S.-N."/>
            <person name="Lim Y.K."/>
        </authorList>
    </citation>
    <scope>NUCLEOTIDE SEQUENCE [LARGE SCALE GENOMIC DNA]</scope>
    <source>
        <strain evidence="1 2">KCOM 2837</strain>
    </source>
</reference>
<accession>A0A2D3L7C9</accession>
<protein>
    <submittedName>
        <fullName evidence="1">Uncharacterized protein</fullName>
    </submittedName>
</protein>
<dbReference type="AlphaFoldDB" id="A0A2D3L7C9"/>
<organism evidence="1 2">
    <name type="scientific">Prevotella intermedia</name>
    <dbReference type="NCBI Taxonomy" id="28131"/>
    <lineage>
        <taxon>Bacteria</taxon>
        <taxon>Pseudomonadati</taxon>
        <taxon>Bacteroidota</taxon>
        <taxon>Bacteroidia</taxon>
        <taxon>Bacteroidales</taxon>
        <taxon>Prevotellaceae</taxon>
        <taxon>Prevotella</taxon>
    </lineage>
</organism>
<sequence>MAKKSEISIGKAFSMPLVCKSAAFARQNNRFHRAKAALLECKNDFFARQNRIYISTKVFVLSHLRCHFVAQYYPTSG</sequence>
<evidence type="ECO:0000313" key="2">
    <source>
        <dbReference type="Proteomes" id="UP000229630"/>
    </source>
</evidence>
<dbReference type="EMBL" id="CP024723">
    <property type="protein sequence ID" value="ATV26487.1"/>
    <property type="molecule type" value="Genomic_DNA"/>
</dbReference>
<proteinExistence type="predicted"/>
<name>A0A2D3L7C9_PREIN</name>
<evidence type="ECO:0000313" key="1">
    <source>
        <dbReference type="EMBL" id="ATV26487.1"/>
    </source>
</evidence>
<gene>
    <name evidence="1" type="ORF">CTM62_07005</name>
</gene>